<dbReference type="STRING" id="307507.A0A2V0NUK1"/>
<keyword evidence="1" id="KW-0443">Lipid metabolism</keyword>
<dbReference type="FunCoup" id="A0A2V0NUK1">
    <property type="interactions" value="291"/>
</dbReference>
<dbReference type="AlphaFoldDB" id="A0A2V0NUK1"/>
<dbReference type="InterPro" id="IPR026055">
    <property type="entry name" value="FAR"/>
</dbReference>
<keyword evidence="1" id="KW-0444">Lipid biosynthesis</keyword>
<dbReference type="OrthoDB" id="1679203at2759"/>
<dbReference type="GO" id="GO:0102965">
    <property type="term" value="F:alcohol-forming long-chain fatty acyl-CoA reductase activity"/>
    <property type="evidence" value="ECO:0007669"/>
    <property type="project" value="UniProtKB-EC"/>
</dbReference>
<organism evidence="3 4">
    <name type="scientific">Raphidocelis subcapitata</name>
    <dbReference type="NCBI Taxonomy" id="307507"/>
    <lineage>
        <taxon>Eukaryota</taxon>
        <taxon>Viridiplantae</taxon>
        <taxon>Chlorophyta</taxon>
        <taxon>core chlorophytes</taxon>
        <taxon>Chlorophyceae</taxon>
        <taxon>CS clade</taxon>
        <taxon>Sphaeropleales</taxon>
        <taxon>Selenastraceae</taxon>
        <taxon>Raphidocelis</taxon>
    </lineage>
</organism>
<gene>
    <name evidence="3" type="ORF">Rsub_03864</name>
</gene>
<protein>
    <recommendedName>
        <fullName evidence="1">Fatty acyl-CoA reductase</fullName>
        <ecNumber evidence="1">1.2.1.84</ecNumber>
    </recommendedName>
</protein>
<dbReference type="GO" id="GO:0035336">
    <property type="term" value="P:long-chain fatty-acyl-CoA metabolic process"/>
    <property type="evidence" value="ECO:0007669"/>
    <property type="project" value="TreeGrafter"/>
</dbReference>
<comment type="function">
    <text evidence="1">Catalyzes the reduction of fatty acyl-CoA to fatty alcohols.</text>
</comment>
<keyword evidence="1" id="KW-0521">NADP</keyword>
<feature type="domain" description="Thioester reductase (TE)" evidence="2">
    <location>
        <begin position="41"/>
        <end position="314"/>
    </location>
</feature>
<comment type="caution">
    <text evidence="3">The sequence shown here is derived from an EMBL/GenBank/DDBJ whole genome shotgun (WGS) entry which is preliminary data.</text>
</comment>
<dbReference type="SUPFAM" id="SSF51735">
    <property type="entry name" value="NAD(P)-binding Rossmann-fold domains"/>
    <property type="match status" value="1"/>
</dbReference>
<evidence type="ECO:0000256" key="1">
    <source>
        <dbReference type="RuleBase" id="RU363097"/>
    </source>
</evidence>
<comment type="similarity">
    <text evidence="1">Belongs to the fatty acyl-CoA reductase family.</text>
</comment>
<sequence length="643" mass="66858">MAAPSPQAVSGDSAASPQAAPTAEVLYSITAHFDGACNVLLTGASGYIGSLVLEKLLRSTTVGRVYVLLRSRRGVAPAERLAKLLTGPLFHLLDETQTARVTAVAGDILEPGLGLSAEDEATLVANVDTVIHSAADIRLDAPIQTTLKANYSGSRAVVALAARMKRLRSVVYLATCYVNINKPPGFEVEERLYSLQLDGSEELMALPSEEATALAAKYIDLWGFKNTYAMGKHLAEKAVVRLAGELLLPLAIVRPSLVSAVAAEPFVGYAGNYAGPVGAALAYLVGLYNDQPEAAAMGGGSVWDIVPGDTVAHAVIAAAAAAASPEARALIAGGGGSEAAAAPPPPMIVQVATSCTYPLTASFMFNHAVLWCAAHPRPFTLAFGRARGMDPNQQYDEGAWRKHMATAKRKVEAVAWILSHLGKELQSAAKFARYGLRTYETINTPKYDLRLFFKVDALARLEAALCPEDRASFAIVWRPPPPPPPAAAAAGEGTPQAAARRRRGALRALACGCLSAPGVHDAAAHEGGGGGHDAAAPEAVVIAAGAKSAAALRGAEARARAAEMRAGGWVLFFSNLMACMYQELYSRQVPRAARVPRRALRAVEGLLDEEHKAGGGVMRHAFERAGGGAAGGGGGGGGKSRAG</sequence>
<name>A0A2V0NUK1_9CHLO</name>
<reference evidence="3 4" key="1">
    <citation type="journal article" date="2018" name="Sci. Rep.">
        <title>Raphidocelis subcapitata (=Pseudokirchneriella subcapitata) provides an insight into genome evolution and environmental adaptations in the Sphaeropleales.</title>
        <authorList>
            <person name="Suzuki S."/>
            <person name="Yamaguchi H."/>
            <person name="Nakajima N."/>
            <person name="Kawachi M."/>
        </authorList>
    </citation>
    <scope>NUCLEOTIDE SEQUENCE [LARGE SCALE GENOMIC DNA]</scope>
    <source>
        <strain evidence="3 4">NIES-35</strain>
    </source>
</reference>
<dbReference type="Proteomes" id="UP000247498">
    <property type="component" value="Unassembled WGS sequence"/>
</dbReference>
<dbReference type="PANTHER" id="PTHR11011:SF45">
    <property type="entry name" value="FATTY ACYL-COA REDUCTASE CG8306-RELATED"/>
    <property type="match status" value="1"/>
</dbReference>
<dbReference type="GO" id="GO:0080019">
    <property type="term" value="F:alcohol-forming very long-chain fatty acyl-CoA reductase activity"/>
    <property type="evidence" value="ECO:0007669"/>
    <property type="project" value="InterPro"/>
</dbReference>
<evidence type="ECO:0000313" key="4">
    <source>
        <dbReference type="Proteomes" id="UP000247498"/>
    </source>
</evidence>
<keyword evidence="4" id="KW-1185">Reference proteome</keyword>
<proteinExistence type="inferred from homology"/>
<dbReference type="EMBL" id="BDRX01000021">
    <property type="protein sequence ID" value="GBF91009.1"/>
    <property type="molecule type" value="Genomic_DNA"/>
</dbReference>
<dbReference type="Gene3D" id="3.40.50.720">
    <property type="entry name" value="NAD(P)-binding Rossmann-like Domain"/>
    <property type="match status" value="1"/>
</dbReference>
<dbReference type="InterPro" id="IPR036291">
    <property type="entry name" value="NAD(P)-bd_dom_sf"/>
</dbReference>
<dbReference type="InterPro" id="IPR013120">
    <property type="entry name" value="FAR_NAD-bd"/>
</dbReference>
<dbReference type="EC" id="1.2.1.84" evidence="1"/>
<dbReference type="Pfam" id="PF07993">
    <property type="entry name" value="NAD_binding_4"/>
    <property type="match status" value="1"/>
</dbReference>
<evidence type="ECO:0000259" key="2">
    <source>
        <dbReference type="Pfam" id="PF07993"/>
    </source>
</evidence>
<comment type="catalytic activity">
    <reaction evidence="1">
        <text>a long-chain fatty acyl-CoA + 2 NADPH + 2 H(+) = a long-chain primary fatty alcohol + 2 NADP(+) + CoA</text>
        <dbReference type="Rhea" id="RHEA:52716"/>
        <dbReference type="ChEBI" id="CHEBI:15378"/>
        <dbReference type="ChEBI" id="CHEBI:57287"/>
        <dbReference type="ChEBI" id="CHEBI:57783"/>
        <dbReference type="ChEBI" id="CHEBI:58349"/>
        <dbReference type="ChEBI" id="CHEBI:77396"/>
        <dbReference type="ChEBI" id="CHEBI:83139"/>
        <dbReference type="EC" id="1.2.1.84"/>
    </reaction>
</comment>
<accession>A0A2V0NUK1</accession>
<dbReference type="InParanoid" id="A0A2V0NUK1"/>
<dbReference type="PANTHER" id="PTHR11011">
    <property type="entry name" value="MALE STERILITY PROTEIN 2-RELATED"/>
    <property type="match status" value="1"/>
</dbReference>
<evidence type="ECO:0000313" key="3">
    <source>
        <dbReference type="EMBL" id="GBF91009.1"/>
    </source>
</evidence>
<keyword evidence="1" id="KW-0560">Oxidoreductase</keyword>